<dbReference type="SUPFAM" id="SSF143081">
    <property type="entry name" value="BB1717-like"/>
    <property type="match status" value="1"/>
</dbReference>
<accession>A0A917FJ12</accession>
<organism evidence="1 2">
    <name type="scientific">Azorhizobium oxalatiphilum</name>
    <dbReference type="NCBI Taxonomy" id="980631"/>
    <lineage>
        <taxon>Bacteria</taxon>
        <taxon>Pseudomonadati</taxon>
        <taxon>Pseudomonadota</taxon>
        <taxon>Alphaproteobacteria</taxon>
        <taxon>Hyphomicrobiales</taxon>
        <taxon>Xanthobacteraceae</taxon>
        <taxon>Azorhizobium</taxon>
    </lineage>
</organism>
<reference evidence="1" key="1">
    <citation type="journal article" date="2014" name="Int. J. Syst. Evol. Microbiol.">
        <title>Complete genome sequence of Corynebacterium casei LMG S-19264T (=DSM 44701T), isolated from a smear-ripened cheese.</title>
        <authorList>
            <consortium name="US DOE Joint Genome Institute (JGI-PGF)"/>
            <person name="Walter F."/>
            <person name="Albersmeier A."/>
            <person name="Kalinowski J."/>
            <person name="Ruckert C."/>
        </authorList>
    </citation>
    <scope>NUCLEOTIDE SEQUENCE</scope>
    <source>
        <strain evidence="1">CCM 7897</strain>
    </source>
</reference>
<evidence type="ECO:0000313" key="1">
    <source>
        <dbReference type="EMBL" id="GGF82251.1"/>
    </source>
</evidence>
<dbReference type="Gene3D" id="3.90.1680.20">
    <property type="match status" value="1"/>
</dbReference>
<sequence>MKEGEVTTDLYGFLTTEPVASVHPKAMPVILIEPEELALWMSAPWDDAKFLQRPLENGRLFVIVRGAKSDQSI</sequence>
<evidence type="ECO:0000313" key="2">
    <source>
        <dbReference type="Proteomes" id="UP000606044"/>
    </source>
</evidence>
<keyword evidence="2" id="KW-1185">Reference proteome</keyword>
<comment type="caution">
    <text evidence="1">The sequence shown here is derived from an EMBL/GenBank/DDBJ whole genome shotgun (WGS) entry which is preliminary data.</text>
</comment>
<protein>
    <recommendedName>
        <fullName evidence="3">SOS response associated peptidase (SRAP)</fullName>
    </recommendedName>
</protein>
<gene>
    <name evidence="1" type="ORF">GCM10007301_47930</name>
</gene>
<reference evidence="1" key="2">
    <citation type="submission" date="2020-09" db="EMBL/GenBank/DDBJ databases">
        <authorList>
            <person name="Sun Q."/>
            <person name="Sedlacek I."/>
        </authorList>
    </citation>
    <scope>NUCLEOTIDE SEQUENCE</scope>
    <source>
        <strain evidence="1">CCM 7897</strain>
    </source>
</reference>
<dbReference type="AlphaFoldDB" id="A0A917FJ12"/>
<dbReference type="InterPro" id="IPR036590">
    <property type="entry name" value="SRAP-like"/>
</dbReference>
<dbReference type="Proteomes" id="UP000606044">
    <property type="component" value="Unassembled WGS sequence"/>
</dbReference>
<evidence type="ECO:0008006" key="3">
    <source>
        <dbReference type="Google" id="ProtNLM"/>
    </source>
</evidence>
<dbReference type="EMBL" id="BMCT01000009">
    <property type="protein sequence ID" value="GGF82251.1"/>
    <property type="molecule type" value="Genomic_DNA"/>
</dbReference>
<proteinExistence type="predicted"/>
<name>A0A917FJ12_9HYPH</name>